<dbReference type="Pfam" id="PF19054">
    <property type="entry name" value="DUF5753"/>
    <property type="match status" value="1"/>
</dbReference>
<dbReference type="InterPro" id="IPR001387">
    <property type="entry name" value="Cro/C1-type_HTH"/>
</dbReference>
<protein>
    <submittedName>
        <fullName evidence="3">Transcriptional regulator with XRE-family HTH domain</fullName>
    </submittedName>
</protein>
<accession>A0ABU0SZS2</accession>
<dbReference type="Pfam" id="PF13560">
    <property type="entry name" value="HTH_31"/>
    <property type="match status" value="1"/>
</dbReference>
<dbReference type="PROSITE" id="PS50943">
    <property type="entry name" value="HTH_CROC1"/>
    <property type="match status" value="1"/>
</dbReference>
<keyword evidence="4" id="KW-1185">Reference proteome</keyword>
<evidence type="ECO:0000313" key="3">
    <source>
        <dbReference type="EMBL" id="MDQ1029060.1"/>
    </source>
</evidence>
<evidence type="ECO:0000256" key="1">
    <source>
        <dbReference type="SAM" id="MobiDB-lite"/>
    </source>
</evidence>
<dbReference type="Proteomes" id="UP001230328">
    <property type="component" value="Unassembled WGS sequence"/>
</dbReference>
<evidence type="ECO:0000313" key="4">
    <source>
        <dbReference type="Proteomes" id="UP001230328"/>
    </source>
</evidence>
<name>A0ABU0SZS2_9ACTN</name>
<dbReference type="CDD" id="cd00093">
    <property type="entry name" value="HTH_XRE"/>
    <property type="match status" value="1"/>
</dbReference>
<proteinExistence type="predicted"/>
<gene>
    <name evidence="3" type="ORF">QF035_006642</name>
</gene>
<feature type="compositionally biased region" description="Basic and acidic residues" evidence="1">
    <location>
        <begin position="1"/>
        <end position="12"/>
    </location>
</feature>
<dbReference type="SMART" id="SM00530">
    <property type="entry name" value="HTH_XRE"/>
    <property type="match status" value="1"/>
</dbReference>
<dbReference type="EMBL" id="JAUSZI010000002">
    <property type="protein sequence ID" value="MDQ1029060.1"/>
    <property type="molecule type" value="Genomic_DNA"/>
</dbReference>
<evidence type="ECO:0000259" key="2">
    <source>
        <dbReference type="PROSITE" id="PS50943"/>
    </source>
</evidence>
<sequence>MGDRARQSEEQKNMPPRQTPTARQLRLGVELRKLREQAGLTAREAGEMISANQARISNIETGRFGLSEQRIRTLAHNYACTDGALVDALVAMAAYRERGWWEEYRDTLPSRFLDVAEMEHHARALRMAQVINIPGLLQTPEHARTLFRLAVPALHPHEIEYRVSHRIKRQGILHREQPPQYTAIIHEAALRMRFGGRDVARPQLEHLSKMSEQPHITLRVIPFDGTVFPTVGHGLDYAYGPVPALDTAQLDAAHGSELIHAAAQLTKYRLILDRMEEAALEPNASRDLIHHITQDT</sequence>
<organism evidence="3 4">
    <name type="scientific">Streptomyces umbrinus</name>
    <dbReference type="NCBI Taxonomy" id="67370"/>
    <lineage>
        <taxon>Bacteria</taxon>
        <taxon>Bacillati</taxon>
        <taxon>Actinomycetota</taxon>
        <taxon>Actinomycetes</taxon>
        <taxon>Kitasatosporales</taxon>
        <taxon>Streptomycetaceae</taxon>
        <taxon>Streptomyces</taxon>
        <taxon>Streptomyces phaeochromogenes group</taxon>
    </lineage>
</organism>
<reference evidence="3 4" key="1">
    <citation type="submission" date="2023-07" db="EMBL/GenBank/DDBJ databases">
        <title>Comparative genomics of wheat-associated soil bacteria to identify genetic determinants of phenazine resistance.</title>
        <authorList>
            <person name="Mouncey N."/>
        </authorList>
    </citation>
    <scope>NUCLEOTIDE SEQUENCE [LARGE SCALE GENOMIC DNA]</scope>
    <source>
        <strain evidence="3 4">V2I4</strain>
    </source>
</reference>
<dbReference type="SUPFAM" id="SSF47413">
    <property type="entry name" value="lambda repressor-like DNA-binding domains"/>
    <property type="match status" value="1"/>
</dbReference>
<dbReference type="InterPro" id="IPR010982">
    <property type="entry name" value="Lambda_DNA-bd_dom_sf"/>
</dbReference>
<feature type="region of interest" description="Disordered" evidence="1">
    <location>
        <begin position="1"/>
        <end position="21"/>
    </location>
</feature>
<comment type="caution">
    <text evidence="3">The sequence shown here is derived from an EMBL/GenBank/DDBJ whole genome shotgun (WGS) entry which is preliminary data.</text>
</comment>
<feature type="domain" description="HTH cro/C1-type" evidence="2">
    <location>
        <begin position="31"/>
        <end position="85"/>
    </location>
</feature>
<dbReference type="Gene3D" id="1.10.260.40">
    <property type="entry name" value="lambda repressor-like DNA-binding domains"/>
    <property type="match status" value="1"/>
</dbReference>
<dbReference type="InterPro" id="IPR043917">
    <property type="entry name" value="DUF5753"/>
</dbReference>